<protein>
    <submittedName>
        <fullName evidence="2">Stress responsive A/B barrel domain-containing protein</fullName>
    </submittedName>
</protein>
<dbReference type="RefSeq" id="XP_003175060.1">
    <property type="nucleotide sequence ID" value="XM_003175012.1"/>
</dbReference>
<evidence type="ECO:0000259" key="1">
    <source>
        <dbReference type="PROSITE" id="PS51502"/>
    </source>
</evidence>
<evidence type="ECO:0000313" key="3">
    <source>
        <dbReference type="Proteomes" id="UP000002669"/>
    </source>
</evidence>
<organism evidence="3">
    <name type="scientific">Arthroderma gypseum (strain ATCC MYA-4604 / CBS 118893)</name>
    <name type="common">Microsporum gypseum</name>
    <dbReference type="NCBI Taxonomy" id="535722"/>
    <lineage>
        <taxon>Eukaryota</taxon>
        <taxon>Fungi</taxon>
        <taxon>Dikarya</taxon>
        <taxon>Ascomycota</taxon>
        <taxon>Pezizomycotina</taxon>
        <taxon>Eurotiomycetes</taxon>
        <taxon>Eurotiomycetidae</taxon>
        <taxon>Onygenales</taxon>
        <taxon>Arthrodermataceae</taxon>
        <taxon>Nannizzia</taxon>
    </lineage>
</organism>
<dbReference type="EMBL" id="DS989823">
    <property type="protein sequence ID" value="EFQ99577.1"/>
    <property type="molecule type" value="Genomic_DNA"/>
</dbReference>
<dbReference type="eggNOG" id="ENOG502STNI">
    <property type="taxonomic scope" value="Eukaryota"/>
</dbReference>
<dbReference type="SUPFAM" id="SSF54909">
    <property type="entry name" value="Dimeric alpha+beta barrel"/>
    <property type="match status" value="1"/>
</dbReference>
<dbReference type="OrthoDB" id="3830014at2759"/>
<feature type="domain" description="Stress-response A/B barrel" evidence="1">
    <location>
        <begin position="3"/>
        <end position="99"/>
    </location>
</feature>
<evidence type="ECO:0000313" key="2">
    <source>
        <dbReference type="EMBL" id="EFQ99577.1"/>
    </source>
</evidence>
<dbReference type="GeneID" id="10030365"/>
<dbReference type="HOGENOM" id="CLU_120569_1_1_1"/>
<name>E4UNB6_ARTGP</name>
<accession>E4UNB6</accession>
<dbReference type="OMA" id="MTVFFKP"/>
<dbReference type="AlphaFoldDB" id="E4UNB6"/>
<gene>
    <name evidence="2" type="ORF">MGYG_02589</name>
</gene>
<dbReference type="InterPro" id="IPR013097">
    <property type="entry name" value="Dabb"/>
</dbReference>
<dbReference type="Pfam" id="PF07876">
    <property type="entry name" value="Dabb"/>
    <property type="match status" value="1"/>
</dbReference>
<sequence length="107" mass="12342">MAIHRITFFNIPNPDDIDVLVSEYRALKQEAKRDSKPYILSVEAGRTLPDLRTQGYTLAVRTTFRNLDDMNFYDTECETHRRLKKVAAPRRQGDVFVAYFADELGSA</sequence>
<dbReference type="PROSITE" id="PS51502">
    <property type="entry name" value="S_R_A_B_BARREL"/>
    <property type="match status" value="1"/>
</dbReference>
<reference evidence="3" key="1">
    <citation type="journal article" date="2012" name="MBio">
        <title>Comparative genome analysis of Trichophyton rubrum and related dermatophytes reveals candidate genes involved in infection.</title>
        <authorList>
            <person name="Martinez D.A."/>
            <person name="Oliver B.G."/>
            <person name="Graeser Y."/>
            <person name="Goldberg J.M."/>
            <person name="Li W."/>
            <person name="Martinez-Rossi N.M."/>
            <person name="Monod M."/>
            <person name="Shelest E."/>
            <person name="Barton R.C."/>
            <person name="Birch E."/>
            <person name="Brakhage A.A."/>
            <person name="Chen Z."/>
            <person name="Gurr S.J."/>
            <person name="Heiman D."/>
            <person name="Heitman J."/>
            <person name="Kosti I."/>
            <person name="Rossi A."/>
            <person name="Saif S."/>
            <person name="Samalova M."/>
            <person name="Saunders C.W."/>
            <person name="Shea T."/>
            <person name="Summerbell R.C."/>
            <person name="Xu J."/>
            <person name="Young S."/>
            <person name="Zeng Q."/>
            <person name="Birren B.W."/>
            <person name="Cuomo C.A."/>
            <person name="White T.C."/>
        </authorList>
    </citation>
    <scope>NUCLEOTIDE SEQUENCE [LARGE SCALE GENOMIC DNA]</scope>
    <source>
        <strain evidence="3">ATCC MYA-4604 / CBS 118893</strain>
    </source>
</reference>
<dbReference type="Gene3D" id="3.30.70.100">
    <property type="match status" value="1"/>
</dbReference>
<dbReference type="Proteomes" id="UP000002669">
    <property type="component" value="Unassembled WGS sequence"/>
</dbReference>
<dbReference type="SMART" id="SM00886">
    <property type="entry name" value="Dabb"/>
    <property type="match status" value="1"/>
</dbReference>
<proteinExistence type="predicted"/>
<dbReference type="VEuPathDB" id="FungiDB:MGYG_02589"/>
<dbReference type="InterPro" id="IPR011008">
    <property type="entry name" value="Dimeric_a/b-barrel"/>
</dbReference>
<keyword evidence="3" id="KW-1185">Reference proteome</keyword>
<dbReference type="InParanoid" id="E4UNB6"/>